<evidence type="ECO:0000313" key="2">
    <source>
        <dbReference type="Proteomes" id="UP000269115"/>
    </source>
</evidence>
<gene>
    <name evidence="1" type="ORF">EDF85_4315</name>
</gene>
<reference evidence="1 2" key="1">
    <citation type="submission" date="2018-11" db="EMBL/GenBank/DDBJ databases">
        <title>Genomic analyses of the natural microbiome of Caenorhabditis elegans.</title>
        <authorList>
            <person name="Samuel B."/>
        </authorList>
    </citation>
    <scope>NUCLEOTIDE SEQUENCE [LARGE SCALE GENOMIC DNA]</scope>
    <source>
        <strain evidence="1 2">BIGb0473</strain>
    </source>
</reference>
<dbReference type="AlphaFoldDB" id="A0A9X8HJ13"/>
<name>A0A9X8HJ13_PSEPU</name>
<comment type="caution">
    <text evidence="1">The sequence shown here is derived from an EMBL/GenBank/DDBJ whole genome shotgun (WGS) entry which is preliminary data.</text>
</comment>
<sequence length="327" mass="38201">MIISMPDNWRAARPRHTQYLQERITAFVNNDRPKAKNWYSRTFVADVEKAILSDSRAQMEWSIHELLDCRQFMTDEVYADLLSDLKRVFNYDTFSAKPRKPMPDHWDAYALCASSQLATCPYCNYNYAHTLFRDGQGAMRPTLDHFYPKALYPHLGLTLANLIPSCYACNSSLKGEADFFLHKHLHPYFDQESVNFECYHPEHDFVSVLMAFDAIQGSLCVELQPRADCDLTRNSVSLFALRQRYARFSKEGINFIAAQFAIEALLSNLNTASRWDPGEYLDLEQVTLRTRLLRFERSEYREYPLGKMYADLFDQFHRGWEDLNETA</sequence>
<evidence type="ECO:0000313" key="1">
    <source>
        <dbReference type="EMBL" id="ROQ46475.1"/>
    </source>
</evidence>
<dbReference type="EMBL" id="RJUR01000016">
    <property type="protein sequence ID" value="ROQ46475.1"/>
    <property type="molecule type" value="Genomic_DNA"/>
</dbReference>
<protein>
    <recommendedName>
        <fullName evidence="3">HNH endonuclease</fullName>
    </recommendedName>
</protein>
<accession>A0A9X8HJ13</accession>
<dbReference type="Proteomes" id="UP000269115">
    <property type="component" value="Unassembled WGS sequence"/>
</dbReference>
<evidence type="ECO:0008006" key="3">
    <source>
        <dbReference type="Google" id="ProtNLM"/>
    </source>
</evidence>
<organism evidence="1 2">
    <name type="scientific">Pseudomonas putida</name>
    <name type="common">Arthrobacter siderocapsulatus</name>
    <dbReference type="NCBI Taxonomy" id="303"/>
    <lineage>
        <taxon>Bacteria</taxon>
        <taxon>Pseudomonadati</taxon>
        <taxon>Pseudomonadota</taxon>
        <taxon>Gammaproteobacteria</taxon>
        <taxon>Pseudomonadales</taxon>
        <taxon>Pseudomonadaceae</taxon>
        <taxon>Pseudomonas</taxon>
    </lineage>
</organism>
<proteinExistence type="predicted"/>
<dbReference type="Gene3D" id="1.10.30.50">
    <property type="match status" value="1"/>
</dbReference>